<name>A0ABD7CGN9_CLOBO</name>
<keyword evidence="1" id="KW-0812">Transmembrane</keyword>
<proteinExistence type="predicted"/>
<dbReference type="Proteomes" id="UP000663464">
    <property type="component" value="Chromosome"/>
</dbReference>
<feature type="transmembrane region" description="Helical" evidence="1">
    <location>
        <begin position="65"/>
        <end position="83"/>
    </location>
</feature>
<evidence type="ECO:0000313" key="3">
    <source>
        <dbReference type="Proteomes" id="UP000663464"/>
    </source>
</evidence>
<dbReference type="RefSeq" id="WP_047404542.1">
    <property type="nucleotide sequence ID" value="NZ_CP069280.1"/>
</dbReference>
<protein>
    <submittedName>
        <fullName evidence="2">Uncharacterized protein</fullName>
    </submittedName>
</protein>
<reference evidence="2 3" key="1">
    <citation type="journal article" date="2014" name="J. Infect. Dis.">
        <title>Molecular characterization of a novel botulinum neurotoxin type H gene.</title>
        <authorList>
            <person name="Dover N."/>
            <person name="Barash J.R."/>
            <person name="Hill K.K."/>
            <person name="Xie G."/>
            <person name="Arnon S.S."/>
        </authorList>
    </citation>
    <scope>NUCLEOTIDE SEQUENCE [LARGE SCALE GENOMIC DNA]</scope>
    <source>
        <strain evidence="2 3">IBCA10-7060</strain>
    </source>
</reference>
<keyword evidence="1" id="KW-0472">Membrane</keyword>
<dbReference type="AlphaFoldDB" id="A0ABD7CGN9"/>
<sequence>MEKRKEKIAKKIIKFNHDNSTFYKFDKYLKITKVKINKLELIEPIEEGNVYKVSYKHGLNKWNPFAWIIVIIPSFLICMYEGIKEILEELQSFKMDNYSDTIRIKDLS</sequence>
<dbReference type="EMBL" id="CP069280">
    <property type="protein sequence ID" value="QRI52161.1"/>
    <property type="molecule type" value="Genomic_DNA"/>
</dbReference>
<evidence type="ECO:0000256" key="1">
    <source>
        <dbReference type="SAM" id="Phobius"/>
    </source>
</evidence>
<evidence type="ECO:0000313" key="2">
    <source>
        <dbReference type="EMBL" id="QRI52161.1"/>
    </source>
</evidence>
<accession>A0ABD7CGN9</accession>
<organism evidence="2 3">
    <name type="scientific">Clostridium botulinum</name>
    <dbReference type="NCBI Taxonomy" id="1491"/>
    <lineage>
        <taxon>Bacteria</taxon>
        <taxon>Bacillati</taxon>
        <taxon>Bacillota</taxon>
        <taxon>Clostridia</taxon>
        <taxon>Eubacteriales</taxon>
        <taxon>Clostridiaceae</taxon>
        <taxon>Clostridium</taxon>
    </lineage>
</organism>
<keyword evidence="1" id="KW-1133">Transmembrane helix</keyword>
<gene>
    <name evidence="2" type="ORF">JQS73_11990</name>
</gene>